<proteinExistence type="predicted"/>
<sequence>MGFAGFCVFTAKVRVFCHNLSPTRGVPPTMSPAYSRVTFLKDMDLSRRDYTIKVHIIHLWKQPNNNNPAD</sequence>
<evidence type="ECO:0000313" key="1">
    <source>
        <dbReference type="EMBL" id="KAI3808355.1"/>
    </source>
</evidence>
<evidence type="ECO:0000313" key="2">
    <source>
        <dbReference type="Proteomes" id="UP001056120"/>
    </source>
</evidence>
<reference evidence="2" key="1">
    <citation type="journal article" date="2022" name="Mol. Ecol. Resour.">
        <title>The genomes of chicory, endive, great burdock and yacon provide insights into Asteraceae palaeo-polyploidization history and plant inulin production.</title>
        <authorList>
            <person name="Fan W."/>
            <person name="Wang S."/>
            <person name="Wang H."/>
            <person name="Wang A."/>
            <person name="Jiang F."/>
            <person name="Liu H."/>
            <person name="Zhao H."/>
            <person name="Xu D."/>
            <person name="Zhang Y."/>
        </authorList>
    </citation>
    <scope>NUCLEOTIDE SEQUENCE [LARGE SCALE GENOMIC DNA]</scope>
    <source>
        <strain evidence="2">cv. Yunnan</strain>
    </source>
</reference>
<gene>
    <name evidence="1" type="ORF">L1987_24304</name>
</gene>
<dbReference type="EMBL" id="CM042025">
    <property type="protein sequence ID" value="KAI3808355.1"/>
    <property type="molecule type" value="Genomic_DNA"/>
</dbReference>
<name>A0ACB9ILU1_9ASTR</name>
<accession>A0ACB9ILU1</accession>
<dbReference type="Proteomes" id="UP001056120">
    <property type="component" value="Linkage Group LG08"/>
</dbReference>
<reference evidence="1 2" key="2">
    <citation type="journal article" date="2022" name="Mol. Ecol. Resour.">
        <title>The genomes of chicory, endive, great burdock and yacon provide insights into Asteraceae paleo-polyploidization history and plant inulin production.</title>
        <authorList>
            <person name="Fan W."/>
            <person name="Wang S."/>
            <person name="Wang H."/>
            <person name="Wang A."/>
            <person name="Jiang F."/>
            <person name="Liu H."/>
            <person name="Zhao H."/>
            <person name="Xu D."/>
            <person name="Zhang Y."/>
        </authorList>
    </citation>
    <scope>NUCLEOTIDE SEQUENCE [LARGE SCALE GENOMIC DNA]</scope>
    <source>
        <strain evidence="2">cv. Yunnan</strain>
        <tissue evidence="1">Leaves</tissue>
    </source>
</reference>
<comment type="caution">
    <text evidence="1">The sequence shown here is derived from an EMBL/GenBank/DDBJ whole genome shotgun (WGS) entry which is preliminary data.</text>
</comment>
<protein>
    <submittedName>
        <fullName evidence="1">Uncharacterized protein</fullName>
    </submittedName>
</protein>
<organism evidence="1 2">
    <name type="scientific">Smallanthus sonchifolius</name>
    <dbReference type="NCBI Taxonomy" id="185202"/>
    <lineage>
        <taxon>Eukaryota</taxon>
        <taxon>Viridiplantae</taxon>
        <taxon>Streptophyta</taxon>
        <taxon>Embryophyta</taxon>
        <taxon>Tracheophyta</taxon>
        <taxon>Spermatophyta</taxon>
        <taxon>Magnoliopsida</taxon>
        <taxon>eudicotyledons</taxon>
        <taxon>Gunneridae</taxon>
        <taxon>Pentapetalae</taxon>
        <taxon>asterids</taxon>
        <taxon>campanulids</taxon>
        <taxon>Asterales</taxon>
        <taxon>Asteraceae</taxon>
        <taxon>Asteroideae</taxon>
        <taxon>Heliantheae alliance</taxon>
        <taxon>Millerieae</taxon>
        <taxon>Smallanthus</taxon>
    </lineage>
</organism>
<keyword evidence="2" id="KW-1185">Reference proteome</keyword>